<accession>A0AAU7DKI0</accession>
<proteinExistence type="inferred from homology"/>
<dbReference type="AlphaFoldDB" id="A0AAU7DKI0"/>
<keyword evidence="7 10" id="KW-0472">Membrane</keyword>
<dbReference type="GO" id="GO:0016020">
    <property type="term" value="C:membrane"/>
    <property type="evidence" value="ECO:0007669"/>
    <property type="project" value="TreeGrafter"/>
</dbReference>
<reference evidence="12" key="1">
    <citation type="submission" date="2023-03" db="EMBL/GenBank/DDBJ databases">
        <title>Edaphobacter sp.</title>
        <authorList>
            <person name="Huber K.J."/>
            <person name="Papendorf J."/>
            <person name="Pilke C."/>
            <person name="Bunk B."/>
            <person name="Sproeer C."/>
            <person name="Pester M."/>
        </authorList>
    </citation>
    <scope>NUCLEOTIDE SEQUENCE</scope>
    <source>
        <strain evidence="12">DSM 110680</strain>
    </source>
</reference>
<evidence type="ECO:0000256" key="9">
    <source>
        <dbReference type="ARBA" id="ARBA00023277"/>
    </source>
</evidence>
<evidence type="ECO:0000256" key="5">
    <source>
        <dbReference type="ARBA" id="ARBA00022824"/>
    </source>
</evidence>
<dbReference type="RefSeq" id="WP_348263863.1">
    <property type="nucleotide sequence ID" value="NZ_CP121196.1"/>
</dbReference>
<evidence type="ECO:0000256" key="4">
    <source>
        <dbReference type="ARBA" id="ARBA00022729"/>
    </source>
</evidence>
<comment type="similarity">
    <text evidence="2">Belongs to the malectin family.</text>
</comment>
<keyword evidence="8" id="KW-0325">Glycoprotein</keyword>
<dbReference type="PANTHER" id="PTHR13460:SF0">
    <property type="entry name" value="MALECTIN"/>
    <property type="match status" value="1"/>
</dbReference>
<evidence type="ECO:0000256" key="6">
    <source>
        <dbReference type="ARBA" id="ARBA00022989"/>
    </source>
</evidence>
<feature type="domain" description="Malectin" evidence="11">
    <location>
        <begin position="217"/>
        <end position="337"/>
    </location>
</feature>
<dbReference type="EMBL" id="CP121196">
    <property type="protein sequence ID" value="XBH18637.1"/>
    <property type="molecule type" value="Genomic_DNA"/>
</dbReference>
<evidence type="ECO:0000256" key="2">
    <source>
        <dbReference type="ARBA" id="ARBA00009141"/>
    </source>
</evidence>
<dbReference type="InterPro" id="IPR021720">
    <property type="entry name" value="Malectin_dom"/>
</dbReference>
<evidence type="ECO:0000256" key="10">
    <source>
        <dbReference type="SAM" id="Phobius"/>
    </source>
</evidence>
<feature type="domain" description="Malectin" evidence="11">
    <location>
        <begin position="408"/>
        <end position="499"/>
    </location>
</feature>
<evidence type="ECO:0000256" key="8">
    <source>
        <dbReference type="ARBA" id="ARBA00023180"/>
    </source>
</evidence>
<evidence type="ECO:0000313" key="12">
    <source>
        <dbReference type="EMBL" id="XBH18637.1"/>
    </source>
</evidence>
<keyword evidence="9" id="KW-0119">Carbohydrate metabolism</keyword>
<dbReference type="InterPro" id="IPR008979">
    <property type="entry name" value="Galactose-bd-like_sf"/>
</dbReference>
<sequence length="532" mass="58625">MNSKRHKMTTGSTETVERELERAELATLLEGKEFVRAPKLAHLLSYLCEKYFAGEANQIKEYSIALEVFQRRDSFDQDSDSIVRVEANRLRKRLAEYYAGEGASHQVRITVPVGQYVPKFESNLSRTPLEPRTSISQESSAVADTLALKKTTDRQRWGPRQWWLTGTVGLLLLGMGITFGLIRARKERNASPPVSGIEAAAPPVESLIGPPTGQEIRILAGSSRSLVDHAGKLWSADYGFSGGEALKTTAAHIARTQDPFFYRTNRQGQFRYDIPLPKGIYELHLHFAETVFGPESGGSGGEGSRIMTVRANGKTLLKRFDVVEDAGASLTADVKVFPEITPASDGMLHLEFAGEDGKQATLSAIEVLPGLHGHIRPVRLLARQTPYYSNDSHWWSPDNYFAGGQLASFTTPVTGTDDPELFESERWGNFSYAIPVAPGKYTVTLFFAARHDSPGALLNSENKGTEAEHIFNVFCNGKVLLQNFNLTREAHGTAAQSRRFAGLEPNSQGKLLIEFVPVEGYPTVVGIEVLPQ</sequence>
<dbReference type="SUPFAM" id="SSF49785">
    <property type="entry name" value="Galactose-binding domain-like"/>
    <property type="match status" value="1"/>
</dbReference>
<dbReference type="Gene3D" id="2.60.120.430">
    <property type="entry name" value="Galactose-binding lectin"/>
    <property type="match status" value="2"/>
</dbReference>
<keyword evidence="6 10" id="KW-1133">Transmembrane helix</keyword>
<gene>
    <name evidence="12" type="ORF">P8935_04715</name>
</gene>
<name>A0AAU7DKI0_9BACT</name>
<dbReference type="Pfam" id="PF11721">
    <property type="entry name" value="Malectin"/>
    <property type="match status" value="2"/>
</dbReference>
<keyword evidence="3 10" id="KW-0812">Transmembrane</keyword>
<dbReference type="InterPro" id="IPR039155">
    <property type="entry name" value="MLEC"/>
</dbReference>
<organism evidence="12">
    <name type="scientific">Telmatobacter sp. DSM 110680</name>
    <dbReference type="NCBI Taxonomy" id="3036704"/>
    <lineage>
        <taxon>Bacteria</taxon>
        <taxon>Pseudomonadati</taxon>
        <taxon>Acidobacteriota</taxon>
        <taxon>Terriglobia</taxon>
        <taxon>Terriglobales</taxon>
        <taxon>Acidobacteriaceae</taxon>
        <taxon>Telmatobacter</taxon>
    </lineage>
</organism>
<evidence type="ECO:0000256" key="7">
    <source>
        <dbReference type="ARBA" id="ARBA00023136"/>
    </source>
</evidence>
<evidence type="ECO:0000256" key="1">
    <source>
        <dbReference type="ARBA" id="ARBA00004115"/>
    </source>
</evidence>
<dbReference type="GO" id="GO:0030246">
    <property type="term" value="F:carbohydrate binding"/>
    <property type="evidence" value="ECO:0007669"/>
    <property type="project" value="InterPro"/>
</dbReference>
<evidence type="ECO:0000256" key="3">
    <source>
        <dbReference type="ARBA" id="ARBA00022692"/>
    </source>
</evidence>
<evidence type="ECO:0000259" key="11">
    <source>
        <dbReference type="Pfam" id="PF11721"/>
    </source>
</evidence>
<protein>
    <submittedName>
        <fullName evidence="12">Malectin domain-containing carbohydrate-binding protein</fullName>
    </submittedName>
</protein>
<dbReference type="PANTHER" id="PTHR13460">
    <property type="match status" value="1"/>
</dbReference>
<comment type="subcellular location">
    <subcellularLocation>
        <location evidence="1">Endoplasmic reticulum membrane</location>
        <topology evidence="1">Single-pass type I membrane protein</topology>
    </subcellularLocation>
</comment>
<keyword evidence="4" id="KW-0732">Signal</keyword>
<keyword evidence="5" id="KW-0256">Endoplasmic reticulum</keyword>
<feature type="transmembrane region" description="Helical" evidence="10">
    <location>
        <begin position="162"/>
        <end position="182"/>
    </location>
</feature>